<dbReference type="GO" id="GO:0005524">
    <property type="term" value="F:ATP binding"/>
    <property type="evidence" value="ECO:0007669"/>
    <property type="project" value="InterPro"/>
</dbReference>
<dbReference type="Gene3D" id="1.10.268.10">
    <property type="entry name" value="Topoisomerase, domain 3"/>
    <property type="match status" value="1"/>
</dbReference>
<dbReference type="NCBIfam" id="NF009397">
    <property type="entry name" value="PRK12758.1"/>
    <property type="match status" value="1"/>
</dbReference>
<dbReference type="PROSITE" id="PS52040">
    <property type="entry name" value="TOPO_IIA"/>
    <property type="match status" value="1"/>
</dbReference>
<dbReference type="InterPro" id="IPR002205">
    <property type="entry name" value="Topo_IIA_dom_A"/>
</dbReference>
<reference evidence="10 11" key="1">
    <citation type="submission" date="2018-02" db="EMBL/GenBank/DDBJ databases">
        <authorList>
            <person name="Cohen D.B."/>
            <person name="Kent A.D."/>
        </authorList>
    </citation>
    <scope>NUCLEOTIDE SEQUENCE [LARGE SCALE GENOMIC DNA]</scope>
    <source>
        <strain evidence="10">CIP109753</strain>
    </source>
</reference>
<dbReference type="AlphaFoldDB" id="A0A2N9P6Z7"/>
<accession>A0A2N9P6Z7</accession>
<dbReference type="GO" id="GO:0009330">
    <property type="term" value="C:DNA topoisomerase type II (double strand cut, ATP-hydrolyzing) complex"/>
    <property type="evidence" value="ECO:0007669"/>
    <property type="project" value="TreeGrafter"/>
</dbReference>
<evidence type="ECO:0000259" key="9">
    <source>
        <dbReference type="PROSITE" id="PS52040"/>
    </source>
</evidence>
<evidence type="ECO:0000313" key="10">
    <source>
        <dbReference type="EMBL" id="SPE76124.1"/>
    </source>
</evidence>
<evidence type="ECO:0000256" key="6">
    <source>
        <dbReference type="PROSITE-ProRule" id="PRU01384"/>
    </source>
</evidence>
<dbReference type="InterPro" id="IPR013757">
    <property type="entry name" value="Topo_IIA_A_a_sf"/>
</dbReference>
<evidence type="ECO:0000256" key="3">
    <source>
        <dbReference type="ARBA" id="ARBA00023029"/>
    </source>
</evidence>
<feature type="compositionally biased region" description="Acidic residues" evidence="8">
    <location>
        <begin position="1"/>
        <end position="13"/>
    </location>
</feature>
<dbReference type="GO" id="GO:0005737">
    <property type="term" value="C:cytoplasm"/>
    <property type="evidence" value="ECO:0007669"/>
    <property type="project" value="TreeGrafter"/>
</dbReference>
<feature type="compositionally biased region" description="Polar residues" evidence="8">
    <location>
        <begin position="15"/>
        <end position="27"/>
    </location>
</feature>
<comment type="catalytic activity">
    <reaction evidence="1 6">
        <text>ATP-dependent breakage, passage and rejoining of double-stranded DNA.</text>
        <dbReference type="EC" id="5.6.2.2"/>
    </reaction>
</comment>
<dbReference type="GO" id="GO:0003677">
    <property type="term" value="F:DNA binding"/>
    <property type="evidence" value="ECO:0007669"/>
    <property type="project" value="UniProtKB-UniRule"/>
</dbReference>
<keyword evidence="5 6" id="KW-0413">Isomerase</keyword>
<proteinExistence type="inferred from homology"/>
<dbReference type="InterPro" id="IPR013758">
    <property type="entry name" value="Topo_IIA_A/C_ab"/>
</dbReference>
<keyword evidence="3 6" id="KW-0799">Topoisomerase</keyword>
<sequence>MSEENENREDDLTPQEKSTADENQLGETSFEGEHFYEQDENPEATITKVTGMYKDWFLDYASYVILERAVPAIEDGFKPVQRRIMHSMKELDDGRYNKVANVVGHTMQYHPHGDASIGDAMVQIGQKDLLIDTQGNWGNILTGDGAAASRYIEARLSKFALEVLYSPKITDWGLSYDGRRAEPINLPVKFPLLLAQGGEGIAVGLSTKILPHNFNELIDASVKILKGKPFTLYPDFPTAGIADVSNYNDGLRGGRVRVRAKVSQLDKQTLVITQIPFSTNTTSLIDSILKANDKGKIKIKKIEDNTAAEVEILIHLPPGVSPDKTIDALYAFTACETSISPLGCVIEDNKPLFIGVSEMLRISTHRTVDLLRQELEVQLAELETKWHFSTLEKIFIREEMYIDFKLYSNKEALYTYMYDRFEPFKHLLLRDIVDEDLQKLTQIPMIRITRFDSDKADESIAKLEDEIAQVKHHLEHLTQFAIDFFTRLKEKYGKGRERQTEIRNFENIEATKVVLRNTKLYVNKEEGFVGTSLKKDEYVADCSDIDDVICFLRSGKMIITKVDEKKFIGKDIIHIAIFDKNDKRTIYNMIYRDGKSGPSFIKRFSVSGVTRDKEYDLTQEKTGSQVLYFSANPNGEAETVTILLRQVGSVKKLKWDIDFADIMIKGRASKGNTVAKYPIKKIELKERGISTLRPRRIWFDDTVQRLNVDGRGELLGEFKPNDRLLIIGQNGKLKTVIPELTTHFEDDMIVLEKWNNQKPISAIYYDGEKERYFVKRFLVEHENKEELFISEHERSQLEIVSTDWRPMIEVIFAKKGGVQKENLIVNLEEFIAVKGIKALGNQLTTDKIKQINRLEPLFYEEPLEVKPEENLRNEAELEGENDTKNYDITLEDDGQITLSLD</sequence>
<dbReference type="PANTHER" id="PTHR43493">
    <property type="entry name" value="DNA GYRASE/TOPOISOMERASE SUBUNIT A"/>
    <property type="match status" value="1"/>
</dbReference>
<dbReference type="Gene3D" id="3.90.199.10">
    <property type="entry name" value="Topoisomerase II, domain 5"/>
    <property type="match status" value="1"/>
</dbReference>
<feature type="region of interest" description="Disordered" evidence="8">
    <location>
        <begin position="1"/>
        <end position="28"/>
    </location>
</feature>
<keyword evidence="7" id="KW-0175">Coiled coil</keyword>
<dbReference type="GO" id="GO:0006265">
    <property type="term" value="P:DNA topological change"/>
    <property type="evidence" value="ECO:0007669"/>
    <property type="project" value="UniProtKB-UniRule"/>
</dbReference>
<feature type="coiled-coil region" evidence="7">
    <location>
        <begin position="453"/>
        <end position="480"/>
    </location>
</feature>
<dbReference type="PANTHER" id="PTHR43493:SF5">
    <property type="entry name" value="DNA GYRASE SUBUNIT A, CHLOROPLASTIC_MITOCHONDRIAL"/>
    <property type="match status" value="1"/>
</dbReference>
<protein>
    <submittedName>
        <fullName evidence="10">DNA gyrase subunit A</fullName>
        <ecNumber evidence="10">5.99.1.3</ecNumber>
    </submittedName>
</protein>
<evidence type="ECO:0000256" key="4">
    <source>
        <dbReference type="ARBA" id="ARBA00023125"/>
    </source>
</evidence>
<dbReference type="Gene3D" id="3.30.1360.40">
    <property type="match status" value="1"/>
</dbReference>
<evidence type="ECO:0000256" key="1">
    <source>
        <dbReference type="ARBA" id="ARBA00000185"/>
    </source>
</evidence>
<gene>
    <name evidence="10" type="primary">gyrA_1</name>
    <name evidence="10" type="ORF">FLACOL_00102</name>
</gene>
<comment type="similarity">
    <text evidence="2">Belongs to the type II topoisomerase GyrA/ParC subunit family.</text>
</comment>
<evidence type="ECO:0000256" key="2">
    <source>
        <dbReference type="ARBA" id="ARBA00008263"/>
    </source>
</evidence>
<dbReference type="Proteomes" id="UP000238180">
    <property type="component" value="Unassembled WGS sequence"/>
</dbReference>
<evidence type="ECO:0000313" key="11">
    <source>
        <dbReference type="Proteomes" id="UP000238180"/>
    </source>
</evidence>
<feature type="domain" description="Topo IIA-type catalytic" evidence="9">
    <location>
        <begin position="70"/>
        <end position="513"/>
    </location>
</feature>
<dbReference type="GO" id="GO:0003918">
    <property type="term" value="F:DNA topoisomerase type II (double strand cut, ATP-hydrolyzing) activity"/>
    <property type="evidence" value="ECO:0007669"/>
    <property type="project" value="UniProtKB-EC"/>
</dbReference>
<dbReference type="EC" id="5.99.1.3" evidence="10"/>
<dbReference type="InterPro" id="IPR013760">
    <property type="entry name" value="Topo_IIA-like_dom_sf"/>
</dbReference>
<keyword evidence="4 6" id="KW-0238">DNA-binding</keyword>
<dbReference type="EMBL" id="OLKH01000038">
    <property type="protein sequence ID" value="SPE76124.1"/>
    <property type="molecule type" value="Genomic_DNA"/>
</dbReference>
<dbReference type="Pfam" id="PF00521">
    <property type="entry name" value="DNA_topoisoIV"/>
    <property type="match status" value="1"/>
</dbReference>
<dbReference type="NCBIfam" id="NF007209">
    <property type="entry name" value="PRK09631.1"/>
    <property type="match status" value="1"/>
</dbReference>
<evidence type="ECO:0000256" key="8">
    <source>
        <dbReference type="SAM" id="MobiDB-lite"/>
    </source>
</evidence>
<dbReference type="SUPFAM" id="SSF56719">
    <property type="entry name" value="Type II DNA topoisomerase"/>
    <property type="match status" value="1"/>
</dbReference>
<feature type="active site" description="O-(5'-phospho-DNA)-tyrosine intermediate" evidence="6">
    <location>
        <position position="151"/>
    </location>
</feature>
<name>A0A2N9P6Z7_9FLAO</name>
<dbReference type="SMART" id="SM00434">
    <property type="entry name" value="TOP4c"/>
    <property type="match status" value="1"/>
</dbReference>
<evidence type="ECO:0000256" key="5">
    <source>
        <dbReference type="ARBA" id="ARBA00023235"/>
    </source>
</evidence>
<dbReference type="RefSeq" id="WP_105195183.1">
    <property type="nucleotide sequence ID" value="NZ_OLKH01000038.1"/>
</dbReference>
<organism evidence="10 11">
    <name type="scientific">Flavobacterium columnare</name>
    <dbReference type="NCBI Taxonomy" id="996"/>
    <lineage>
        <taxon>Bacteria</taxon>
        <taxon>Pseudomonadati</taxon>
        <taxon>Bacteroidota</taxon>
        <taxon>Flavobacteriia</taxon>
        <taxon>Flavobacteriales</taxon>
        <taxon>Flavobacteriaceae</taxon>
        <taxon>Flavobacterium</taxon>
    </lineage>
</organism>
<dbReference type="InterPro" id="IPR050220">
    <property type="entry name" value="Type_II_DNA_Topoisomerases"/>
</dbReference>
<evidence type="ECO:0000256" key="7">
    <source>
        <dbReference type="SAM" id="Coils"/>
    </source>
</evidence>